<evidence type="ECO:0000313" key="3">
    <source>
        <dbReference type="Proteomes" id="UP001222027"/>
    </source>
</evidence>
<comment type="caution">
    <text evidence="2">The sequence shown here is derived from an EMBL/GenBank/DDBJ whole genome shotgun (WGS) entry which is preliminary data.</text>
</comment>
<dbReference type="Proteomes" id="UP001222027">
    <property type="component" value="Unassembled WGS sequence"/>
</dbReference>
<evidence type="ECO:0000256" key="1">
    <source>
        <dbReference type="SAM" id="MobiDB-lite"/>
    </source>
</evidence>
<keyword evidence="3" id="KW-1185">Reference proteome</keyword>
<reference evidence="2 3" key="1">
    <citation type="submission" date="2022-12" db="EMBL/GenBank/DDBJ databases">
        <title>Chromosome-scale assembly of the Ensete ventricosum genome.</title>
        <authorList>
            <person name="Dussert Y."/>
            <person name="Stocks J."/>
            <person name="Wendawek A."/>
            <person name="Woldeyes F."/>
            <person name="Nichols R.A."/>
            <person name="Borrell J.S."/>
        </authorList>
    </citation>
    <scope>NUCLEOTIDE SEQUENCE [LARGE SCALE GENOMIC DNA]</scope>
    <source>
        <strain evidence="3">cv. Maze</strain>
        <tissue evidence="2">Seeds</tissue>
    </source>
</reference>
<dbReference type="EMBL" id="JAQQAF010000006">
    <property type="protein sequence ID" value="KAJ8479345.1"/>
    <property type="molecule type" value="Genomic_DNA"/>
</dbReference>
<sequence length="69" mass="6798">MDLLLQPQGLNQDTTSPAIGQTLSTATGFGGKSTSKSSGGVGTKGVENKKKPLSAATKGTCGSESPLAC</sequence>
<gene>
    <name evidence="2" type="ORF">OPV22_023072</name>
</gene>
<organism evidence="2 3">
    <name type="scientific">Ensete ventricosum</name>
    <name type="common">Abyssinian banana</name>
    <name type="synonym">Musa ensete</name>
    <dbReference type="NCBI Taxonomy" id="4639"/>
    <lineage>
        <taxon>Eukaryota</taxon>
        <taxon>Viridiplantae</taxon>
        <taxon>Streptophyta</taxon>
        <taxon>Embryophyta</taxon>
        <taxon>Tracheophyta</taxon>
        <taxon>Spermatophyta</taxon>
        <taxon>Magnoliopsida</taxon>
        <taxon>Liliopsida</taxon>
        <taxon>Zingiberales</taxon>
        <taxon>Musaceae</taxon>
        <taxon>Ensete</taxon>
    </lineage>
</organism>
<feature type="compositionally biased region" description="Low complexity" evidence="1">
    <location>
        <begin position="24"/>
        <end position="38"/>
    </location>
</feature>
<proteinExistence type="predicted"/>
<accession>A0AAV8PCF1</accession>
<feature type="compositionally biased region" description="Polar residues" evidence="1">
    <location>
        <begin position="8"/>
        <end position="23"/>
    </location>
</feature>
<evidence type="ECO:0000313" key="2">
    <source>
        <dbReference type="EMBL" id="KAJ8479345.1"/>
    </source>
</evidence>
<protein>
    <submittedName>
        <fullName evidence="2">Uncharacterized protein</fullName>
    </submittedName>
</protein>
<name>A0AAV8PCF1_ENSVE</name>
<feature type="region of interest" description="Disordered" evidence="1">
    <location>
        <begin position="1"/>
        <end position="69"/>
    </location>
</feature>
<dbReference type="AlphaFoldDB" id="A0AAV8PCF1"/>